<dbReference type="OrthoDB" id="9814037at2"/>
<sequence>MESLICPKCGGNLEQIIYQGIEVDRCCQCAGIWFDSLEAEQLKNRKGSETIDPGYVKKNSVSESLEEPINCPRCQVRMMKMLDFDQHPIWYEICLNCQGIWFDAGEFTQFKRNFKQPGLLVQAMKVLRYPSKINHQKIAK</sequence>
<keyword evidence="3" id="KW-1185">Reference proteome</keyword>
<dbReference type="Proteomes" id="UP000008204">
    <property type="component" value="Chromosome"/>
</dbReference>
<dbReference type="STRING" id="41431.PCC8801_2502"/>
<reference evidence="3" key="1">
    <citation type="journal article" date="2011" name="MBio">
        <title>Novel metabolic attributes of the genus Cyanothece, comprising a group of unicellular nitrogen-fixing Cyanobacteria.</title>
        <authorList>
            <person name="Bandyopadhyay A."/>
            <person name="Elvitigala T."/>
            <person name="Welsh E."/>
            <person name="Stockel J."/>
            <person name="Liberton M."/>
            <person name="Min H."/>
            <person name="Sherman L.A."/>
            <person name="Pakrasi H.B."/>
        </authorList>
    </citation>
    <scope>NUCLEOTIDE SEQUENCE [LARGE SCALE GENOMIC DNA]</scope>
    <source>
        <strain evidence="3">PCC 8801</strain>
    </source>
</reference>
<dbReference type="EMBL" id="CP001287">
    <property type="protein sequence ID" value="ACK66510.1"/>
    <property type="molecule type" value="Genomic_DNA"/>
</dbReference>
<dbReference type="Pfam" id="PF13453">
    <property type="entry name" value="Zn_ribbon_TFIIB"/>
    <property type="match status" value="2"/>
</dbReference>
<dbReference type="KEGG" id="cyp:PCC8801_2502"/>
<evidence type="ECO:0000313" key="3">
    <source>
        <dbReference type="Proteomes" id="UP000008204"/>
    </source>
</evidence>
<dbReference type="AlphaFoldDB" id="B7K3X0"/>
<feature type="domain" description="Transcription factor zinc-finger" evidence="1">
    <location>
        <begin position="5"/>
        <end position="45"/>
    </location>
</feature>
<gene>
    <name evidence="2" type="ordered locus">PCC8801_2502</name>
</gene>
<name>B7K3X0_RIPO1</name>
<evidence type="ECO:0000313" key="2">
    <source>
        <dbReference type="EMBL" id="ACK66510.1"/>
    </source>
</evidence>
<feature type="domain" description="Transcription factor zinc-finger" evidence="1">
    <location>
        <begin position="70"/>
        <end position="111"/>
    </location>
</feature>
<accession>B7K3X0</accession>
<dbReference type="InterPro" id="IPR027392">
    <property type="entry name" value="TF_Znf"/>
</dbReference>
<evidence type="ECO:0000259" key="1">
    <source>
        <dbReference type="Pfam" id="PF13453"/>
    </source>
</evidence>
<dbReference type="RefSeq" id="WP_012595777.1">
    <property type="nucleotide sequence ID" value="NC_011726.1"/>
</dbReference>
<dbReference type="HOGENOM" id="CLU_154390_0_0_3"/>
<organism evidence="2 3">
    <name type="scientific">Rippkaea orientalis (strain PCC 8801 / RF-1)</name>
    <name type="common">Cyanothece sp. (strain PCC 8801)</name>
    <dbReference type="NCBI Taxonomy" id="41431"/>
    <lineage>
        <taxon>Bacteria</taxon>
        <taxon>Bacillati</taxon>
        <taxon>Cyanobacteriota</taxon>
        <taxon>Cyanophyceae</taxon>
        <taxon>Oscillatoriophycideae</taxon>
        <taxon>Chroococcales</taxon>
        <taxon>Aphanothecaceae</taxon>
        <taxon>Rippkaea</taxon>
        <taxon>Rippkaea orientalis</taxon>
    </lineage>
</organism>
<dbReference type="eggNOG" id="COG3809">
    <property type="taxonomic scope" value="Bacteria"/>
</dbReference>
<protein>
    <recommendedName>
        <fullName evidence="1">Transcription factor zinc-finger domain-containing protein</fullName>
    </recommendedName>
</protein>
<proteinExistence type="predicted"/>